<reference evidence="6 7" key="1">
    <citation type="submission" date="2016-12" db="EMBL/GenBank/DDBJ databases">
        <authorList>
            <person name="Song W.-J."/>
            <person name="Kurnit D.M."/>
        </authorList>
    </citation>
    <scope>NUCLEOTIDE SEQUENCE [LARGE SCALE GENOMIC DNA]</scope>
    <source>
        <strain evidence="6 7">DSM 12503</strain>
    </source>
</reference>
<dbReference type="Proteomes" id="UP000184612">
    <property type="component" value="Unassembled WGS sequence"/>
</dbReference>
<dbReference type="InterPro" id="IPR003995">
    <property type="entry name" value="RTX_toxin_determinant-A"/>
</dbReference>
<evidence type="ECO:0000256" key="3">
    <source>
        <dbReference type="ARBA" id="ARBA00022737"/>
    </source>
</evidence>
<keyword evidence="7" id="KW-1185">Reference proteome</keyword>
<evidence type="ECO:0000256" key="5">
    <source>
        <dbReference type="ARBA" id="ARBA00023136"/>
    </source>
</evidence>
<protein>
    <recommendedName>
        <fullName evidence="8">Ca2+-binding protein, RTX toxin-related</fullName>
    </recommendedName>
</protein>
<dbReference type="AlphaFoldDB" id="A0A1M7YMN9"/>
<name>A0A1M7YMN9_9FIRM</name>
<comment type="subcellular location">
    <subcellularLocation>
        <location evidence="1">Membrane</location>
    </subcellularLocation>
</comment>
<feature type="non-terminal residue" evidence="6">
    <location>
        <position position="865"/>
    </location>
</feature>
<evidence type="ECO:0000256" key="4">
    <source>
        <dbReference type="ARBA" id="ARBA00023026"/>
    </source>
</evidence>
<proteinExistence type="predicted"/>
<evidence type="ECO:0000256" key="2">
    <source>
        <dbReference type="ARBA" id="ARBA00022656"/>
    </source>
</evidence>
<dbReference type="GO" id="GO:0005509">
    <property type="term" value="F:calcium ion binding"/>
    <property type="evidence" value="ECO:0007669"/>
    <property type="project" value="InterPro"/>
</dbReference>
<dbReference type="EMBL" id="FRFD01000016">
    <property type="protein sequence ID" value="SHO53931.1"/>
    <property type="molecule type" value="Genomic_DNA"/>
</dbReference>
<dbReference type="PRINTS" id="PR01488">
    <property type="entry name" value="RTXTOXINA"/>
</dbReference>
<evidence type="ECO:0008006" key="8">
    <source>
        <dbReference type="Google" id="ProtNLM"/>
    </source>
</evidence>
<dbReference type="InterPro" id="IPR018511">
    <property type="entry name" value="Hemolysin-typ_Ca-bd_CS"/>
</dbReference>
<dbReference type="GO" id="GO:0005576">
    <property type="term" value="C:extracellular region"/>
    <property type="evidence" value="ECO:0007669"/>
    <property type="project" value="InterPro"/>
</dbReference>
<keyword evidence="4" id="KW-0843">Virulence</keyword>
<accession>A0A1M7YMN9</accession>
<dbReference type="PANTHER" id="PTHR39431:SF1">
    <property type="entry name" value="FRPA_C-RELATED PROTEIN"/>
    <property type="match status" value="1"/>
</dbReference>
<dbReference type="SUPFAM" id="SSF51120">
    <property type="entry name" value="beta-Roll"/>
    <property type="match status" value="1"/>
</dbReference>
<sequence>MENENVNNSTNPEQIVFDDYMKFLDDLIQGELSGMVPDPKKYLIASVFSEQAEQAGSGQFAAFAKNCKDLESLPPDILISKYEYELKNNPYAKSLQLYDKVSSVTGLMKSLFSDVADIKEIMDSAKGLNRDSYEYRQKIAQIAPEIFNIASTIIGTGSGSICGIVSMELNIGSQLLTTGLKIVDQYVAQLKVYDDILDSVLSGEEINYSKAEVDALASSTVRSGQLEYQKALDAYNQFASDYAWLFNMEVGNTELAGEKAEYQGLLSQYNSSISEVQSLYHSINDTGIKLGMDGELGSNIAGGILNSGSEKAFNELLTEIRAIFYTAEVTKSPIVLDLDGDGVETTLLKDGIHFDQNDNGFSEKTSWVGKDDGLLVRDINGDSVIDGGKELFGDSTLLTNGTKAANGFDALAELDSNKDGVIDIKDAAFGELRIWKDSNGNGVTDKGELMTLSDAQISSISTKYATSTMVDAQGNEHRQISTYTKSDGTTAAIEDVWFKVDAMFTAARDKLEETTEIAKLPDLMGFGNAYSLHQAMLHDSSKHLQALVEQFIGETDPGKKKQLITNIIYAWTGVENIDPNSRATSQIYGNAIGDARKLEALEVLFGEKYLGVWCWNEKDPNPHGQAAPLLLEAFDKLSNFIYSQLLAQTEMKELFSKMTLVWDEKSNAVKLDLSNIASEILVQISYDEESGKKKLREVVNSLNQLKLIDIADYSTFYKTFETKGEDYLRILECAGKVEILGTGGNDTLIGTNQSEAIWGYEGNDSISSGGGDNRLYGGDGTDTLAGGEGDDYLEGGTGDDILYGENGYGKGNDVLDGGTGNDKLYGGSGNDTYRFGRGYGIDTIYDSDITNGNVDTLAFLDGVSP</sequence>
<evidence type="ECO:0000313" key="6">
    <source>
        <dbReference type="EMBL" id="SHO53931.1"/>
    </source>
</evidence>
<evidence type="ECO:0000313" key="7">
    <source>
        <dbReference type="Proteomes" id="UP000184612"/>
    </source>
</evidence>
<evidence type="ECO:0000256" key="1">
    <source>
        <dbReference type="ARBA" id="ARBA00004370"/>
    </source>
</evidence>
<dbReference type="STRING" id="1121345.SAMN02745217_04372"/>
<gene>
    <name evidence="6" type="ORF">SAMN02745217_04372</name>
</gene>
<dbReference type="InterPro" id="IPR011049">
    <property type="entry name" value="Serralysin-like_metalloprot_C"/>
</dbReference>
<dbReference type="Gene3D" id="2.150.10.10">
    <property type="entry name" value="Serralysin-like metalloprotease, C-terminal"/>
    <property type="match status" value="2"/>
</dbReference>
<dbReference type="PROSITE" id="PS00330">
    <property type="entry name" value="HEMOLYSIN_CALCIUM"/>
    <property type="match status" value="1"/>
</dbReference>
<dbReference type="PANTHER" id="PTHR39431">
    <property type="entry name" value="FRPA/C-RELATED PROTEIN"/>
    <property type="match status" value="1"/>
</dbReference>
<keyword evidence="2" id="KW-0800">Toxin</keyword>
<keyword evidence="3" id="KW-0677">Repeat</keyword>
<organism evidence="6 7">
    <name type="scientific">Anaerocolumna xylanovorans DSM 12503</name>
    <dbReference type="NCBI Taxonomy" id="1121345"/>
    <lineage>
        <taxon>Bacteria</taxon>
        <taxon>Bacillati</taxon>
        <taxon>Bacillota</taxon>
        <taxon>Clostridia</taxon>
        <taxon>Lachnospirales</taxon>
        <taxon>Lachnospiraceae</taxon>
        <taxon>Anaerocolumna</taxon>
    </lineage>
</organism>
<dbReference type="PRINTS" id="PR00313">
    <property type="entry name" value="CABNDNGRPT"/>
</dbReference>
<dbReference type="InterPro" id="IPR001343">
    <property type="entry name" value="Hemolysn_Ca-bd"/>
</dbReference>
<dbReference type="Pfam" id="PF00353">
    <property type="entry name" value="HemolysinCabind"/>
    <property type="match status" value="3"/>
</dbReference>
<dbReference type="GO" id="GO:0090729">
    <property type="term" value="F:toxin activity"/>
    <property type="evidence" value="ECO:0007669"/>
    <property type="project" value="UniProtKB-KW"/>
</dbReference>
<keyword evidence="5" id="KW-0472">Membrane</keyword>
<dbReference type="GO" id="GO:0016020">
    <property type="term" value="C:membrane"/>
    <property type="evidence" value="ECO:0007669"/>
    <property type="project" value="UniProtKB-SubCell"/>
</dbReference>